<accession>A0A178U6N8</accession>
<sequence>MSGLRAVSEDSVRHLTCQHCIGRCDNVKAKPSMNPNIFLSPMKLNRSRCIYC</sequence>
<dbReference type="AlphaFoldDB" id="A0A178U6N8"/>
<evidence type="ECO:0000313" key="1">
    <source>
        <dbReference type="EMBL" id="OAO89503.1"/>
    </source>
</evidence>
<proteinExistence type="predicted"/>
<evidence type="ECO:0000313" key="2">
    <source>
        <dbReference type="Proteomes" id="UP000078284"/>
    </source>
</evidence>
<dbReference type="Proteomes" id="UP000078284">
    <property type="component" value="Chromosome 5"/>
</dbReference>
<comment type="caution">
    <text evidence="1">The sequence shown here is derived from an EMBL/GenBank/DDBJ whole genome shotgun (WGS) entry which is preliminary data.</text>
</comment>
<dbReference type="EMBL" id="LUHQ01000005">
    <property type="protein sequence ID" value="OAO89503.1"/>
    <property type="molecule type" value="Genomic_DNA"/>
</dbReference>
<gene>
    <name evidence="1" type="ordered locus">AXX17_At5g01780</name>
</gene>
<name>A0A178U6N8_ARATH</name>
<reference evidence="2" key="1">
    <citation type="journal article" date="2016" name="Proc. Natl. Acad. Sci. U.S.A.">
        <title>Chromosome-level assembly of Arabidopsis thaliana Ler reveals the extent of translocation and inversion polymorphisms.</title>
        <authorList>
            <person name="Zapata L."/>
            <person name="Ding J."/>
            <person name="Willing E.M."/>
            <person name="Hartwig B."/>
            <person name="Bezdan D."/>
            <person name="Jiao W.B."/>
            <person name="Patel V."/>
            <person name="Velikkakam James G."/>
            <person name="Koornneef M."/>
            <person name="Ossowski S."/>
            <person name="Schneeberger K."/>
        </authorList>
    </citation>
    <scope>NUCLEOTIDE SEQUENCE [LARGE SCALE GENOMIC DNA]</scope>
    <source>
        <strain evidence="2">cv. Landsberg erecta</strain>
    </source>
</reference>
<organism evidence="1 2">
    <name type="scientific">Arabidopsis thaliana</name>
    <name type="common">Mouse-ear cress</name>
    <dbReference type="NCBI Taxonomy" id="3702"/>
    <lineage>
        <taxon>Eukaryota</taxon>
        <taxon>Viridiplantae</taxon>
        <taxon>Streptophyta</taxon>
        <taxon>Embryophyta</taxon>
        <taxon>Tracheophyta</taxon>
        <taxon>Spermatophyta</taxon>
        <taxon>Magnoliopsida</taxon>
        <taxon>eudicotyledons</taxon>
        <taxon>Gunneridae</taxon>
        <taxon>Pentapetalae</taxon>
        <taxon>rosids</taxon>
        <taxon>malvids</taxon>
        <taxon>Brassicales</taxon>
        <taxon>Brassicaceae</taxon>
        <taxon>Camelineae</taxon>
        <taxon>Arabidopsis</taxon>
    </lineage>
</organism>
<protein>
    <submittedName>
        <fullName evidence="1">Uncharacterized protein</fullName>
    </submittedName>
</protein>